<dbReference type="NCBIfam" id="NF006757">
    <property type="entry name" value="PRK09277.1"/>
    <property type="match status" value="1"/>
</dbReference>
<evidence type="ECO:0000313" key="16">
    <source>
        <dbReference type="Proteomes" id="UP000282460"/>
    </source>
</evidence>
<evidence type="ECO:0000256" key="11">
    <source>
        <dbReference type="RuleBase" id="RU361275"/>
    </source>
</evidence>
<keyword evidence="11" id="KW-0004">4Fe-4S</keyword>
<evidence type="ECO:0000256" key="7">
    <source>
        <dbReference type="ARBA" id="ARBA00023004"/>
    </source>
</evidence>
<name>A0A3L7J842_9MICO</name>
<protein>
    <recommendedName>
        <fullName evidence="11">Aconitate hydratase</fullName>
        <shortName evidence="11">Aconitase</shortName>
        <ecNumber evidence="11">4.2.1.3</ecNumber>
    </recommendedName>
</protein>
<organism evidence="15 16">
    <name type="scientific">Mycetocola zhadangensis</name>
    <dbReference type="NCBI Taxonomy" id="1164595"/>
    <lineage>
        <taxon>Bacteria</taxon>
        <taxon>Bacillati</taxon>
        <taxon>Actinomycetota</taxon>
        <taxon>Actinomycetes</taxon>
        <taxon>Micrococcales</taxon>
        <taxon>Microbacteriaceae</taxon>
        <taxon>Mycetocola</taxon>
    </lineage>
</organism>
<dbReference type="Gene3D" id="3.30.499.10">
    <property type="entry name" value="Aconitase, domain 3"/>
    <property type="match status" value="2"/>
</dbReference>
<dbReference type="GO" id="GO:0003723">
    <property type="term" value="F:RNA binding"/>
    <property type="evidence" value="ECO:0007669"/>
    <property type="project" value="UniProtKB-KW"/>
</dbReference>
<comment type="caution">
    <text evidence="15">The sequence shown here is derived from an EMBL/GenBank/DDBJ whole genome shotgun (WGS) entry which is preliminary data.</text>
</comment>
<dbReference type="Gene3D" id="6.10.190.10">
    <property type="match status" value="1"/>
</dbReference>
<evidence type="ECO:0000259" key="13">
    <source>
        <dbReference type="Pfam" id="PF00330"/>
    </source>
</evidence>
<comment type="function">
    <text evidence="11">Catalyzes the isomerization of citrate to isocitrate via cis-aconitate.</text>
</comment>
<dbReference type="GO" id="GO:0019679">
    <property type="term" value="P:propionate metabolic process, methylcitrate cycle"/>
    <property type="evidence" value="ECO:0007669"/>
    <property type="project" value="UniProtKB-ARBA"/>
</dbReference>
<dbReference type="InterPro" id="IPR036008">
    <property type="entry name" value="Aconitase_4Fe-4S_dom"/>
</dbReference>
<dbReference type="FunFam" id="3.30.499.10:FF:000009">
    <property type="entry name" value="Aconitate hydratase"/>
    <property type="match status" value="1"/>
</dbReference>
<keyword evidence="7 11" id="KW-0408">Iron</keyword>
<keyword evidence="16" id="KW-1185">Reference proteome</keyword>
<evidence type="ECO:0000256" key="4">
    <source>
        <dbReference type="ARBA" id="ARBA00022532"/>
    </source>
</evidence>
<evidence type="ECO:0000256" key="2">
    <source>
        <dbReference type="ARBA" id="ARBA00004717"/>
    </source>
</evidence>
<evidence type="ECO:0000256" key="8">
    <source>
        <dbReference type="ARBA" id="ARBA00023014"/>
    </source>
</evidence>
<dbReference type="GO" id="GO:0003994">
    <property type="term" value="F:aconitate hydratase activity"/>
    <property type="evidence" value="ECO:0007669"/>
    <property type="project" value="UniProtKB-EC"/>
</dbReference>
<feature type="domain" description="Aconitase A/isopropylmalate dehydratase small subunit swivel" evidence="14">
    <location>
        <begin position="727"/>
        <end position="856"/>
    </location>
</feature>
<evidence type="ECO:0000259" key="14">
    <source>
        <dbReference type="Pfam" id="PF00694"/>
    </source>
</evidence>
<dbReference type="GO" id="GO:0046872">
    <property type="term" value="F:metal ion binding"/>
    <property type="evidence" value="ECO:0007669"/>
    <property type="project" value="UniProtKB-KW"/>
</dbReference>
<dbReference type="FunFam" id="3.20.19.10:FF:000001">
    <property type="entry name" value="Aconitate hydratase"/>
    <property type="match status" value="1"/>
</dbReference>
<dbReference type="InterPro" id="IPR044137">
    <property type="entry name" value="AcnA_IRP_Swivel"/>
</dbReference>
<dbReference type="FunFam" id="3.30.499.10:FF:000002">
    <property type="entry name" value="Aconitate hydratase"/>
    <property type="match status" value="1"/>
</dbReference>
<dbReference type="SUPFAM" id="SSF53732">
    <property type="entry name" value="Aconitase iron-sulfur domain"/>
    <property type="match status" value="1"/>
</dbReference>
<evidence type="ECO:0000256" key="6">
    <source>
        <dbReference type="ARBA" id="ARBA00022884"/>
    </source>
</evidence>
<dbReference type="Pfam" id="PF00694">
    <property type="entry name" value="Aconitase_C"/>
    <property type="match status" value="1"/>
</dbReference>
<evidence type="ECO:0000256" key="3">
    <source>
        <dbReference type="ARBA" id="ARBA00007185"/>
    </source>
</evidence>
<dbReference type="InterPro" id="IPR015928">
    <property type="entry name" value="Aconitase/3IPM_dehydase_swvl"/>
</dbReference>
<comment type="similarity">
    <text evidence="3 11">Belongs to the aconitase/IPM isomerase family.</text>
</comment>
<dbReference type="PROSITE" id="PS00450">
    <property type="entry name" value="ACONITASE_1"/>
    <property type="match status" value="1"/>
</dbReference>
<dbReference type="InterPro" id="IPR001030">
    <property type="entry name" value="Acoase/IPM_deHydtase_lsu_aba"/>
</dbReference>
<dbReference type="Pfam" id="PF00330">
    <property type="entry name" value="Aconitase"/>
    <property type="match status" value="1"/>
</dbReference>
<dbReference type="Proteomes" id="UP000282460">
    <property type="component" value="Unassembled WGS sequence"/>
</dbReference>
<evidence type="ECO:0000256" key="5">
    <source>
        <dbReference type="ARBA" id="ARBA00022723"/>
    </source>
</evidence>
<dbReference type="PANTHER" id="PTHR11670">
    <property type="entry name" value="ACONITASE/IRON-RESPONSIVE ELEMENT FAMILY MEMBER"/>
    <property type="match status" value="1"/>
</dbReference>
<dbReference type="GO" id="GO:0051539">
    <property type="term" value="F:4 iron, 4 sulfur cluster binding"/>
    <property type="evidence" value="ECO:0007669"/>
    <property type="project" value="UniProtKB-KW"/>
</dbReference>
<dbReference type="UniPathway" id="UPA00223">
    <property type="reaction ID" value="UER00718"/>
</dbReference>
<dbReference type="InterPro" id="IPR018136">
    <property type="entry name" value="Aconitase_4Fe-4S_BS"/>
</dbReference>
<dbReference type="PROSITE" id="PS01244">
    <property type="entry name" value="ACONITASE_2"/>
    <property type="match status" value="1"/>
</dbReference>
<gene>
    <name evidence="15" type="primary">acnA</name>
    <name evidence="15" type="ORF">D9V28_04310</name>
</gene>
<dbReference type="PRINTS" id="PR00415">
    <property type="entry name" value="ACONITASE"/>
</dbReference>
<reference evidence="15 16" key="1">
    <citation type="submission" date="2018-10" db="EMBL/GenBank/DDBJ databases">
        <authorList>
            <person name="Li J."/>
        </authorList>
    </citation>
    <scope>NUCLEOTIDE SEQUENCE [LARGE SCALE GENOMIC DNA]</scope>
    <source>
        <strain evidence="15 16">ZD1-4</strain>
    </source>
</reference>
<dbReference type="AlphaFoldDB" id="A0A3L7J842"/>
<dbReference type="InterPro" id="IPR006249">
    <property type="entry name" value="Aconitase/IRP2"/>
</dbReference>
<keyword evidence="4" id="KW-0816">Tricarboxylic acid cycle</keyword>
<keyword evidence="5" id="KW-0479">Metal-binding</keyword>
<comment type="pathway">
    <text evidence="2">Carbohydrate metabolism; tricarboxylic acid cycle; isocitrate from oxaloacetate: step 2/2.</text>
</comment>
<dbReference type="RefSeq" id="WP_121658898.1">
    <property type="nucleotide sequence ID" value="NZ_BMEK01000001.1"/>
</dbReference>
<dbReference type="CDD" id="cd01586">
    <property type="entry name" value="AcnA_IRP"/>
    <property type="match status" value="1"/>
</dbReference>
<dbReference type="UniPathway" id="UPA00946"/>
<sequence>MSTVNSFGAKNTLTVGGTDYEIFRLDTVQGYEKLPFSLKVLLENLLRTEDGKNVTAEQIRTLGSWDPSAEPDTEIQFTPARVVMQDFTGVPCIVDLATMREAVAELGGDPTKINPLAPAELVIDHSVIADLFGTEDALERNVEIEYQRNGERYQFLRWGQTAFEDFKVVPPGTGIVHQVNIEYLARVTYTRTVNGALQAYPDTLVGTDSHTTMVNGLGVLGWGVGGIEAEAAMLGQPVSMLIPKVVGFKLTGSIPTGVTATDVVLTITQQLRKHGVVGKFVEFYGEGVAEVPLANRATIGNMSPEFGSTAAMFPIDDVTLDYLRLTGRSEEQVKLVEEYSKVQGLWHDPSVEPSFSEYLELDLSTVVPSIAGPKRPQDRIELSAAKNQFELDLNNYADVTHDLVDLETSESFPASDPPANTPESEHNHHTHSHTSHAPSTASKPTEVTLDDGSKFTLDHGAVTIAAITSCTNTSNPSVMLAAGLLARNAAKKGLTAKPWVKTTLAPGSKVVTDYYAKAGLTDDLEALGFYTVGYGCTTCIGNSGPLAEEISAAINESDLAVTAVLSGNRNFEGRINPDVKMNYLASPPLVIAYALAGSMNFDFETDALGKDTEGNDVFLKDIWPDSAEVQSTIDSSIDTEMFTHEYASVFEGDERWRSLPTPAGSTFDWNPESTYVRKPPYFEGMTMETTPVADITGARVLAKLGDSVTTDHISPAGSIKADSPAGRYLTEHGIERKDFNSYGSRRGNHEVMIRGTFANIRLKNQLLDGVEGGYTRDFTQADAPESFIYDASQNYQAAGVPLVILGGKEYGSGSSRDWAAKGTSLLGVKAVITESFERIHRSNLIGMGVVPLQFPAGESWESLGLDGTESISIIGLEALNDGTTPKTVHVVAEPTEHSPEGKQPVEFDAVVRIDTPGEADYYRNGGILQYVLRSLV</sequence>
<feature type="region of interest" description="Disordered" evidence="12">
    <location>
        <begin position="409"/>
        <end position="451"/>
    </location>
</feature>
<keyword evidence="6" id="KW-0694">RNA-binding</keyword>
<dbReference type="EC" id="4.2.1.3" evidence="11"/>
<dbReference type="NCBIfam" id="TIGR01341">
    <property type="entry name" value="aconitase_1"/>
    <property type="match status" value="1"/>
</dbReference>
<evidence type="ECO:0000256" key="10">
    <source>
        <dbReference type="ARBA" id="ARBA00023501"/>
    </source>
</evidence>
<evidence type="ECO:0000256" key="1">
    <source>
        <dbReference type="ARBA" id="ARBA00001966"/>
    </source>
</evidence>
<dbReference type="SUPFAM" id="SSF52016">
    <property type="entry name" value="LeuD/IlvD-like"/>
    <property type="match status" value="1"/>
</dbReference>
<proteinExistence type="inferred from homology"/>
<accession>A0A3L7J842</accession>
<evidence type="ECO:0000313" key="15">
    <source>
        <dbReference type="EMBL" id="RLQ86535.1"/>
    </source>
</evidence>
<comment type="catalytic activity">
    <reaction evidence="10 11">
        <text>citrate = D-threo-isocitrate</text>
        <dbReference type="Rhea" id="RHEA:10336"/>
        <dbReference type="ChEBI" id="CHEBI:15562"/>
        <dbReference type="ChEBI" id="CHEBI:16947"/>
        <dbReference type="EC" id="4.2.1.3"/>
    </reaction>
</comment>
<dbReference type="OrthoDB" id="9764318at2"/>
<keyword evidence="9 11" id="KW-0456">Lyase</keyword>
<keyword evidence="8 11" id="KW-0411">Iron-sulfur</keyword>
<dbReference type="Gene3D" id="3.20.19.10">
    <property type="entry name" value="Aconitase, domain 4"/>
    <property type="match status" value="1"/>
</dbReference>
<dbReference type="GO" id="GO:0006099">
    <property type="term" value="P:tricarboxylic acid cycle"/>
    <property type="evidence" value="ECO:0007669"/>
    <property type="project" value="UniProtKB-UniPathway"/>
</dbReference>
<dbReference type="NCBIfam" id="NF009520">
    <property type="entry name" value="PRK12881.1"/>
    <property type="match status" value="1"/>
</dbReference>
<dbReference type="CDD" id="cd01580">
    <property type="entry name" value="AcnA_IRP_Swivel"/>
    <property type="match status" value="1"/>
</dbReference>
<dbReference type="InterPro" id="IPR015931">
    <property type="entry name" value="Acnase/IPM_dHydase_lsu_aba_1/3"/>
</dbReference>
<evidence type="ECO:0000256" key="9">
    <source>
        <dbReference type="ARBA" id="ARBA00023239"/>
    </source>
</evidence>
<evidence type="ECO:0000256" key="12">
    <source>
        <dbReference type="SAM" id="MobiDB-lite"/>
    </source>
</evidence>
<feature type="domain" description="Aconitase/3-isopropylmalate dehydratase large subunit alpha/beta/alpha" evidence="13">
    <location>
        <begin position="71"/>
        <end position="597"/>
    </location>
</feature>
<dbReference type="EMBL" id="RCWJ01000001">
    <property type="protein sequence ID" value="RLQ86535.1"/>
    <property type="molecule type" value="Genomic_DNA"/>
</dbReference>
<dbReference type="InterPro" id="IPR000573">
    <property type="entry name" value="AconitaseA/IPMdHydase_ssu_swvl"/>
</dbReference>
<comment type="cofactor">
    <cofactor evidence="1">
        <name>[4Fe-4S] cluster</name>
        <dbReference type="ChEBI" id="CHEBI:49883"/>
    </cofactor>
</comment>